<evidence type="ECO:0000313" key="2">
    <source>
        <dbReference type="EMBL" id="SSW90336.1"/>
    </source>
</evidence>
<dbReference type="EMBL" id="UFQQ01000006">
    <property type="protein sequence ID" value="SSW90336.1"/>
    <property type="molecule type" value="Genomic_DNA"/>
</dbReference>
<dbReference type="AlphaFoldDB" id="A0A336JPG5"/>
<gene>
    <name evidence="1" type="ORF">BJ125_106161</name>
    <name evidence="2" type="ORF">SAMN05892882_106161</name>
</gene>
<evidence type="ECO:0000313" key="1">
    <source>
        <dbReference type="EMBL" id="RED37836.1"/>
    </source>
</evidence>
<dbReference type="Proteomes" id="UP000252631">
    <property type="component" value="Unassembled WGS sequence"/>
</dbReference>
<reference evidence="2 3" key="1">
    <citation type="submission" date="2017-08" db="EMBL/GenBank/DDBJ databases">
        <authorList>
            <person name="de Groot N.N."/>
        </authorList>
    </citation>
    <scope>NUCLEOTIDE SEQUENCE [LARGE SCALE GENOMIC DNA]</scope>
    <source>
        <strain evidence="2 3">JA575</strain>
    </source>
</reference>
<name>A0A336JPG5_9BRAD</name>
<proteinExistence type="predicted"/>
<evidence type="ECO:0000313" key="3">
    <source>
        <dbReference type="Proteomes" id="UP000252631"/>
    </source>
</evidence>
<dbReference type="OrthoDB" id="9788479at2"/>
<protein>
    <submittedName>
        <fullName evidence="2">Uncharacterized protein</fullName>
    </submittedName>
</protein>
<dbReference type="RefSeq" id="WP_114357428.1">
    <property type="nucleotide sequence ID" value="NZ_QRDT01000006.1"/>
</dbReference>
<keyword evidence="4" id="KW-1185">Reference proteome</keyword>
<organism evidence="2 3">
    <name type="scientific">Rhodopseudomonas pentothenatexigens</name>
    <dbReference type="NCBI Taxonomy" id="999699"/>
    <lineage>
        <taxon>Bacteria</taxon>
        <taxon>Pseudomonadati</taxon>
        <taxon>Pseudomonadota</taxon>
        <taxon>Alphaproteobacteria</taxon>
        <taxon>Hyphomicrobiales</taxon>
        <taxon>Nitrobacteraceae</taxon>
        <taxon>Rhodopseudomonas</taxon>
    </lineage>
</organism>
<reference evidence="1 4" key="2">
    <citation type="submission" date="2018-07" db="EMBL/GenBank/DDBJ databases">
        <title>Genomic Encyclopedia of Archaeal and Bacterial Type Strains, Phase II (KMG-II): from individual species to whole genera.</title>
        <authorList>
            <person name="Goeker M."/>
        </authorList>
    </citation>
    <scope>NUCLEOTIDE SEQUENCE [LARGE SCALE GENOMIC DNA]</scope>
    <source>
        <strain evidence="1 4">JA575</strain>
    </source>
</reference>
<evidence type="ECO:0000313" key="4">
    <source>
        <dbReference type="Proteomes" id="UP000256343"/>
    </source>
</evidence>
<accession>A0A336JPG5</accession>
<sequence length="185" mass="19560">MTTVFIAGSISINRLDKQVEQRIAAIAGSDLDVVVGDADGADTSIQTCLAKHGAARVTVYCSGETPRNNVGNWPVQTVSTTAAAGSRAFFTAKDREMARVSDVGLMVWDCKSTGTLSNIIELLARGRKAVVFVNKSKTFVTVADAGGLQTLVSAMSNHARAKADDKIKLSARMQSLTQNQLSLAV</sequence>
<dbReference type="Proteomes" id="UP000256343">
    <property type="component" value="Unassembled WGS sequence"/>
</dbReference>
<dbReference type="EMBL" id="QRDT01000006">
    <property type="protein sequence ID" value="RED37836.1"/>
    <property type="molecule type" value="Genomic_DNA"/>
</dbReference>